<dbReference type="InterPro" id="IPR036732">
    <property type="entry name" value="AFP_Neu5c_C_sf"/>
</dbReference>
<proteinExistence type="predicted"/>
<dbReference type="PANTHER" id="PTHR42966">
    <property type="entry name" value="N-ACETYLNEURAMINATE SYNTHASE"/>
    <property type="match status" value="1"/>
</dbReference>
<gene>
    <name evidence="2" type="ORF">A2831_02255</name>
</gene>
<dbReference type="InterPro" id="IPR057736">
    <property type="entry name" value="SAF_PseI/NeuA/NeuB"/>
</dbReference>
<evidence type="ECO:0000313" key="2">
    <source>
        <dbReference type="EMBL" id="OGN04110.1"/>
    </source>
</evidence>
<name>A0A1F8EUU5_9BACT</name>
<accession>A0A1F8EUU5</accession>
<evidence type="ECO:0000313" key="3">
    <source>
        <dbReference type="Proteomes" id="UP000177507"/>
    </source>
</evidence>
<reference evidence="2 3" key="1">
    <citation type="journal article" date="2016" name="Nat. Commun.">
        <title>Thousands of microbial genomes shed light on interconnected biogeochemical processes in an aquifer system.</title>
        <authorList>
            <person name="Anantharaman K."/>
            <person name="Brown C.T."/>
            <person name="Hug L.A."/>
            <person name="Sharon I."/>
            <person name="Castelle C.J."/>
            <person name="Probst A.J."/>
            <person name="Thomas B.C."/>
            <person name="Singh A."/>
            <person name="Wilkins M.J."/>
            <person name="Karaoz U."/>
            <person name="Brodie E.L."/>
            <person name="Williams K.H."/>
            <person name="Hubbard S.S."/>
            <person name="Banfield J.F."/>
        </authorList>
    </citation>
    <scope>NUCLEOTIDE SEQUENCE [LARGE SCALE GENOMIC DNA]</scope>
</reference>
<dbReference type="Pfam" id="PF08666">
    <property type="entry name" value="SAF"/>
    <property type="match status" value="1"/>
</dbReference>
<dbReference type="InterPro" id="IPR051690">
    <property type="entry name" value="PseI-like"/>
</dbReference>
<comment type="caution">
    <text evidence="2">The sequence shown here is derived from an EMBL/GenBank/DDBJ whole genome shotgun (WGS) entry which is preliminary data.</text>
</comment>
<dbReference type="SUPFAM" id="SSF51569">
    <property type="entry name" value="Aldolase"/>
    <property type="match status" value="1"/>
</dbReference>
<dbReference type="CDD" id="cd11615">
    <property type="entry name" value="SAF_NeuB_like"/>
    <property type="match status" value="1"/>
</dbReference>
<dbReference type="InterPro" id="IPR013132">
    <property type="entry name" value="PseI/NeuA/B-like_N"/>
</dbReference>
<organism evidence="2 3">
    <name type="scientific">Candidatus Yanofskybacteria bacterium RIFCSPHIGHO2_01_FULL_44_17</name>
    <dbReference type="NCBI Taxonomy" id="1802668"/>
    <lineage>
        <taxon>Bacteria</taxon>
        <taxon>Candidatus Yanofskyibacteriota</taxon>
    </lineage>
</organism>
<dbReference type="AlphaFoldDB" id="A0A1F8EUU5"/>
<dbReference type="PANTHER" id="PTHR42966:SF1">
    <property type="entry name" value="SIALIC ACID SYNTHASE"/>
    <property type="match status" value="1"/>
</dbReference>
<dbReference type="SMART" id="SM00858">
    <property type="entry name" value="SAF"/>
    <property type="match status" value="1"/>
</dbReference>
<dbReference type="Proteomes" id="UP000177507">
    <property type="component" value="Unassembled WGS sequence"/>
</dbReference>
<dbReference type="InterPro" id="IPR006190">
    <property type="entry name" value="SAF_AFP_Neu5Ac"/>
</dbReference>
<dbReference type="GO" id="GO:0016051">
    <property type="term" value="P:carbohydrate biosynthetic process"/>
    <property type="evidence" value="ECO:0007669"/>
    <property type="project" value="InterPro"/>
</dbReference>
<evidence type="ECO:0000259" key="1">
    <source>
        <dbReference type="PROSITE" id="PS50844"/>
    </source>
</evidence>
<sequence length="355" mass="39468">MTTKIIQVGNIKIGQGQPAFIIAEAGVNHNGNLGLAKKLVLAAKEVGANAVKFQTWRTENILVKGTAKAEYQKADGVQEDQFEMAKKLELPYEAFVKLNRYANKVGIMLFSTPDDEESLHFLVKKLKVKIIKIGSAELTNWPHLQKIARYRLPMIISTGMATFKEVKLAVRAIEKVWLRPKLAILHCTTTYPTRPEEANLRVIRTYIKEFPKYVIGFSDHTKDTFTSAIAVGLGAKVIEKHLTLDNSLPGPDHQASLNIQDFTKMVRGIRLAEQMLGSSKKRPTPSEVMNKKVVQRFLVAARDIKSGEILRKKMVTAKRTSEGGGLGVALAALILGKKAKRLITADKLIKKAYLI</sequence>
<dbReference type="Gene3D" id="3.20.20.70">
    <property type="entry name" value="Aldolase class I"/>
    <property type="match status" value="1"/>
</dbReference>
<dbReference type="PROSITE" id="PS50844">
    <property type="entry name" value="AFP_LIKE"/>
    <property type="match status" value="1"/>
</dbReference>
<dbReference type="GO" id="GO:0047444">
    <property type="term" value="F:N-acylneuraminate-9-phosphate synthase activity"/>
    <property type="evidence" value="ECO:0007669"/>
    <property type="project" value="TreeGrafter"/>
</dbReference>
<feature type="domain" description="AFP-like" evidence="1">
    <location>
        <begin position="297"/>
        <end position="355"/>
    </location>
</feature>
<dbReference type="EMBL" id="MGJI01000025">
    <property type="protein sequence ID" value="OGN04110.1"/>
    <property type="molecule type" value="Genomic_DNA"/>
</dbReference>
<dbReference type="STRING" id="1802668.A2831_02255"/>
<dbReference type="SUPFAM" id="SSF51269">
    <property type="entry name" value="AFP III-like domain"/>
    <property type="match status" value="1"/>
</dbReference>
<dbReference type="Gene3D" id="3.90.1210.10">
    <property type="entry name" value="Antifreeze-like/N-acetylneuraminic acid synthase C-terminal domain"/>
    <property type="match status" value="1"/>
</dbReference>
<dbReference type="InterPro" id="IPR013974">
    <property type="entry name" value="SAF"/>
</dbReference>
<dbReference type="Pfam" id="PF03102">
    <property type="entry name" value="NeuB"/>
    <property type="match status" value="1"/>
</dbReference>
<protein>
    <recommendedName>
        <fullName evidence="1">AFP-like domain-containing protein</fullName>
    </recommendedName>
</protein>
<dbReference type="InterPro" id="IPR013785">
    <property type="entry name" value="Aldolase_TIM"/>
</dbReference>